<gene>
    <name evidence="3" type="ORF">KOR42_31830</name>
</gene>
<proteinExistence type="predicted"/>
<dbReference type="OrthoDB" id="9979549at2"/>
<dbReference type="EMBL" id="SIHI01000008">
    <property type="protein sequence ID" value="TWT52086.1"/>
    <property type="molecule type" value="Genomic_DNA"/>
</dbReference>
<evidence type="ECO:0000256" key="2">
    <source>
        <dbReference type="SAM" id="Phobius"/>
    </source>
</evidence>
<evidence type="ECO:0000313" key="3">
    <source>
        <dbReference type="EMBL" id="TWT52086.1"/>
    </source>
</evidence>
<name>A0A5C5WMN3_9PLAN</name>
<comment type="caution">
    <text evidence="3">The sequence shown here is derived from an EMBL/GenBank/DDBJ whole genome shotgun (WGS) entry which is preliminary data.</text>
</comment>
<feature type="region of interest" description="Disordered" evidence="1">
    <location>
        <begin position="34"/>
        <end position="61"/>
    </location>
</feature>
<feature type="transmembrane region" description="Helical" evidence="2">
    <location>
        <begin position="5"/>
        <end position="23"/>
    </location>
</feature>
<keyword evidence="2" id="KW-1133">Transmembrane helix</keyword>
<sequence>MKKRYAGGIGVILVLGFIMGQLWRIPGLGTHSDEAGDVATENSETNNEDDSSTDYSQVSVSSDLRNSVSTLPASETAPVSPFVTVAIQADKYRLTDPEEPQGGEVISLEEVVELVKKASGSDNGIRLRVLFYKNAQEGAVADLHAAMASANIPREDIQEISDFVD</sequence>
<evidence type="ECO:0000313" key="4">
    <source>
        <dbReference type="Proteomes" id="UP000317243"/>
    </source>
</evidence>
<accession>A0A5C5WMN3</accession>
<evidence type="ECO:0000256" key="1">
    <source>
        <dbReference type="SAM" id="MobiDB-lite"/>
    </source>
</evidence>
<keyword evidence="2" id="KW-0472">Membrane</keyword>
<organism evidence="3 4">
    <name type="scientific">Thalassoglobus neptunius</name>
    <dbReference type="NCBI Taxonomy" id="1938619"/>
    <lineage>
        <taxon>Bacteria</taxon>
        <taxon>Pseudomonadati</taxon>
        <taxon>Planctomycetota</taxon>
        <taxon>Planctomycetia</taxon>
        <taxon>Planctomycetales</taxon>
        <taxon>Planctomycetaceae</taxon>
        <taxon>Thalassoglobus</taxon>
    </lineage>
</organism>
<keyword evidence="4" id="KW-1185">Reference proteome</keyword>
<dbReference type="Proteomes" id="UP000317243">
    <property type="component" value="Unassembled WGS sequence"/>
</dbReference>
<dbReference type="AlphaFoldDB" id="A0A5C5WMN3"/>
<dbReference type="RefSeq" id="WP_146510664.1">
    <property type="nucleotide sequence ID" value="NZ_SIHI01000008.1"/>
</dbReference>
<keyword evidence="2" id="KW-0812">Transmembrane</keyword>
<protein>
    <submittedName>
        <fullName evidence="3">Uncharacterized protein</fullName>
    </submittedName>
</protein>
<reference evidence="3 4" key="1">
    <citation type="submission" date="2019-02" db="EMBL/GenBank/DDBJ databases">
        <title>Deep-cultivation of Planctomycetes and their phenomic and genomic characterization uncovers novel biology.</title>
        <authorList>
            <person name="Wiegand S."/>
            <person name="Jogler M."/>
            <person name="Boedeker C."/>
            <person name="Pinto D."/>
            <person name="Vollmers J."/>
            <person name="Rivas-Marin E."/>
            <person name="Kohn T."/>
            <person name="Peeters S.H."/>
            <person name="Heuer A."/>
            <person name="Rast P."/>
            <person name="Oberbeckmann S."/>
            <person name="Bunk B."/>
            <person name="Jeske O."/>
            <person name="Meyerdierks A."/>
            <person name="Storesund J.E."/>
            <person name="Kallscheuer N."/>
            <person name="Luecker S."/>
            <person name="Lage O.M."/>
            <person name="Pohl T."/>
            <person name="Merkel B.J."/>
            <person name="Hornburger P."/>
            <person name="Mueller R.-W."/>
            <person name="Bruemmer F."/>
            <person name="Labrenz M."/>
            <person name="Spormann A.M."/>
            <person name="Op Den Camp H."/>
            <person name="Overmann J."/>
            <person name="Amann R."/>
            <person name="Jetten M.S.M."/>
            <person name="Mascher T."/>
            <person name="Medema M.H."/>
            <person name="Devos D.P."/>
            <person name="Kaster A.-K."/>
            <person name="Ovreas L."/>
            <person name="Rohde M."/>
            <person name="Galperin M.Y."/>
            <person name="Jogler C."/>
        </authorList>
    </citation>
    <scope>NUCLEOTIDE SEQUENCE [LARGE SCALE GENOMIC DNA]</scope>
    <source>
        <strain evidence="3 4">KOR42</strain>
    </source>
</reference>